<feature type="transmembrane region" description="Helical" evidence="1">
    <location>
        <begin position="369"/>
        <end position="388"/>
    </location>
</feature>
<organism evidence="3 4">
    <name type="scientific">Corallococcus praedator</name>
    <dbReference type="NCBI Taxonomy" id="2316724"/>
    <lineage>
        <taxon>Bacteria</taxon>
        <taxon>Pseudomonadati</taxon>
        <taxon>Myxococcota</taxon>
        <taxon>Myxococcia</taxon>
        <taxon>Myxococcales</taxon>
        <taxon>Cystobacterineae</taxon>
        <taxon>Myxococcaceae</taxon>
        <taxon>Corallococcus</taxon>
    </lineage>
</organism>
<evidence type="ECO:0000313" key="4">
    <source>
        <dbReference type="Proteomes" id="UP000278907"/>
    </source>
</evidence>
<evidence type="ECO:0000259" key="2">
    <source>
        <dbReference type="Pfam" id="PF08308"/>
    </source>
</evidence>
<evidence type="ECO:0000256" key="1">
    <source>
        <dbReference type="SAM" id="Phobius"/>
    </source>
</evidence>
<name>A0ABX9Q7J4_9BACT</name>
<keyword evidence="1" id="KW-0812">Transmembrane</keyword>
<comment type="caution">
    <text evidence="3">The sequence shown here is derived from an EMBL/GenBank/DDBJ whole genome shotgun (WGS) entry which is preliminary data.</text>
</comment>
<reference evidence="3 4" key="1">
    <citation type="submission" date="2018-09" db="EMBL/GenBank/DDBJ databases">
        <authorList>
            <person name="Livingstone P.G."/>
            <person name="Whitworth D.E."/>
        </authorList>
    </citation>
    <scope>NUCLEOTIDE SEQUENCE [LARGE SCALE GENOMIC DNA]</scope>
    <source>
        <strain evidence="3 4">CA031B</strain>
    </source>
</reference>
<evidence type="ECO:0000313" key="3">
    <source>
        <dbReference type="EMBL" id="RKH92009.1"/>
    </source>
</evidence>
<keyword evidence="1" id="KW-0472">Membrane</keyword>
<keyword evidence="4" id="KW-1185">Reference proteome</keyword>
<dbReference type="RefSeq" id="WP_120630973.1">
    <property type="nucleotide sequence ID" value="NZ_RAWI01000535.1"/>
</dbReference>
<protein>
    <submittedName>
        <fullName evidence="3">PEGA domain-containing protein</fullName>
    </submittedName>
</protein>
<gene>
    <name evidence="3" type="ORF">D7Y13_38130</name>
</gene>
<sequence>PAPIVTPAAPLSSARKAVSSDVALFGVARQAAASDQAAKLEDALTRKLNAAGDVRFVDLAAAFPAPEPQGIPKGDALFDEGRSAYDNLDPDTAAVKFKAATDAYVQRPGDLRPEKLGEAFLFQGASQLLNGDVAGAKVSFTNALVAEPSLRPDAGQFGQDVQRVFTEAQKELEAQPQGTLVVTSQPEGARVLVRGRDVGATPLTGLKLAPGRYPVQVVLPGYAPSATYTEVKSSASAEVKTKLASAPGLSALRDAAAKAGTEQAFSADGVPPEVGAIGERLNARYVVLAAAYQDKKGRLHGEVQAWDLRTKNRLRDVEVDFAKRDGKYSADAAADQVHTFLTGAALPKGRTSDDKESVSSGDSVLRKPWFWAAAAGVAAVTAGVVYVATTDRGSGFNPVNGLPGGISF</sequence>
<feature type="domain" description="PEGA" evidence="2">
    <location>
        <begin position="178"/>
        <end position="243"/>
    </location>
</feature>
<accession>A0ABX9Q7J4</accession>
<dbReference type="EMBL" id="RAWI01000535">
    <property type="protein sequence ID" value="RKH92009.1"/>
    <property type="molecule type" value="Genomic_DNA"/>
</dbReference>
<proteinExistence type="predicted"/>
<keyword evidence="1" id="KW-1133">Transmembrane helix</keyword>
<dbReference type="InterPro" id="IPR013229">
    <property type="entry name" value="PEGA"/>
</dbReference>
<feature type="non-terminal residue" evidence="3">
    <location>
        <position position="1"/>
    </location>
</feature>
<dbReference type="Pfam" id="PF08308">
    <property type="entry name" value="PEGA"/>
    <property type="match status" value="1"/>
</dbReference>
<dbReference type="Proteomes" id="UP000278907">
    <property type="component" value="Unassembled WGS sequence"/>
</dbReference>